<keyword evidence="3" id="KW-1185">Reference proteome</keyword>
<name>A0ABR8J6X9_9NOST</name>
<keyword evidence="1" id="KW-1133">Transmembrane helix</keyword>
<keyword evidence="1" id="KW-0812">Transmembrane</keyword>
<proteinExistence type="predicted"/>
<protein>
    <recommendedName>
        <fullName evidence="4">TIGR04222 domain-containing membrane protein</fullName>
    </recommendedName>
</protein>
<comment type="caution">
    <text evidence="2">The sequence shown here is derived from an EMBL/GenBank/DDBJ whole genome shotgun (WGS) entry which is preliminary data.</text>
</comment>
<dbReference type="EMBL" id="JACJTQ010000026">
    <property type="protein sequence ID" value="MBD2693403.1"/>
    <property type="molecule type" value="Genomic_DNA"/>
</dbReference>
<evidence type="ECO:0000313" key="2">
    <source>
        <dbReference type="EMBL" id="MBD2693403.1"/>
    </source>
</evidence>
<accession>A0ABR8J6X9</accession>
<evidence type="ECO:0000256" key="1">
    <source>
        <dbReference type="SAM" id="Phobius"/>
    </source>
</evidence>
<feature type="transmembrane region" description="Helical" evidence="1">
    <location>
        <begin position="177"/>
        <end position="195"/>
    </location>
</feature>
<gene>
    <name evidence="2" type="ORF">H6G68_16855</name>
</gene>
<evidence type="ECO:0000313" key="3">
    <source>
        <dbReference type="Proteomes" id="UP000660381"/>
    </source>
</evidence>
<dbReference type="Proteomes" id="UP000660381">
    <property type="component" value="Unassembled WGS sequence"/>
</dbReference>
<feature type="transmembrane region" description="Helical" evidence="1">
    <location>
        <begin position="215"/>
        <end position="233"/>
    </location>
</feature>
<evidence type="ECO:0008006" key="4">
    <source>
        <dbReference type="Google" id="ProtNLM"/>
    </source>
</evidence>
<keyword evidence="1" id="KW-0472">Membrane</keyword>
<reference evidence="2 3" key="1">
    <citation type="journal article" date="2020" name="ISME J.">
        <title>Comparative genomics reveals insights into cyanobacterial evolution and habitat adaptation.</title>
        <authorList>
            <person name="Chen M.Y."/>
            <person name="Teng W.K."/>
            <person name="Zhao L."/>
            <person name="Hu C.X."/>
            <person name="Zhou Y.K."/>
            <person name="Han B.P."/>
            <person name="Song L.R."/>
            <person name="Shu W.S."/>
        </authorList>
    </citation>
    <scope>NUCLEOTIDE SEQUENCE [LARGE SCALE GENOMIC DNA]</scope>
    <source>
        <strain evidence="2 3">FACHB-362</strain>
    </source>
</reference>
<dbReference type="RefSeq" id="WP_190907675.1">
    <property type="nucleotide sequence ID" value="NZ_JACJTQ010000026.1"/>
</dbReference>
<sequence length="288" mass="31091">MNLQQAELYQRLQEFSLDEQNVSFSFSQRLARENNWTIEYTQRVIDEYKKFAVIAVFAGHPVTPSDQVDQVWHLHLTYTQSYWDDFCRILGTQLDHGPTRGGDKEYNKFNNWYLNTVASYEQFFGETPPIDIWPASHIRFDKEANFQRIDTHKNWVLPKPVFKSPNINISRFLPPKFYLAFLFTLTLILTNSQILLASNNSNSQSFQSSQNSIGFWFFLIVVGSVIFVIFTSARSGGGGSSGGGCGSSGGGCGSSGCGGSGCGGGGCGGGGCGGGGCGGGGGGCGGGG</sequence>
<organism evidence="2 3">
    <name type="scientific">Anabaena catenula FACHB-362</name>
    <dbReference type="NCBI Taxonomy" id="2692877"/>
    <lineage>
        <taxon>Bacteria</taxon>
        <taxon>Bacillati</taxon>
        <taxon>Cyanobacteriota</taxon>
        <taxon>Cyanophyceae</taxon>
        <taxon>Nostocales</taxon>
        <taxon>Nostocaceae</taxon>
        <taxon>Anabaena</taxon>
    </lineage>
</organism>